<sequence>MTKEEIKKLESKLKDYYQKDIKIEGIEREIDLLKEHIKDIDNRIKNMDIDITEGARNNTGYLTQNWGEKVQTSSDGTSHMEREMIRLIDNLEREKMNKKLKIERLELSKQKIKEENIIIENNINRLEVYQREFFKYKYGERLSGVNIAMKLNISESTLSREKKEILRMFEPLLS</sequence>
<dbReference type="AlphaFoldDB" id="A0A133NDB5"/>
<organism evidence="2 3">
    <name type="scientific">Clostridium perfringens</name>
    <dbReference type="NCBI Taxonomy" id="1502"/>
    <lineage>
        <taxon>Bacteria</taxon>
        <taxon>Bacillati</taxon>
        <taxon>Bacillota</taxon>
        <taxon>Clostridia</taxon>
        <taxon>Eubacteriales</taxon>
        <taxon>Clostridiaceae</taxon>
        <taxon>Clostridium</taxon>
    </lineage>
</organism>
<dbReference type="SUPFAM" id="SSF88659">
    <property type="entry name" value="Sigma3 and sigma4 domains of RNA polymerase sigma factors"/>
    <property type="match status" value="1"/>
</dbReference>
<protein>
    <recommendedName>
        <fullName evidence="4">Phage protein</fullName>
    </recommendedName>
</protein>
<name>A0A133NDB5_CLOPF</name>
<dbReference type="PATRIC" id="fig|1502.174.peg.397"/>
<dbReference type="Proteomes" id="UP000070646">
    <property type="component" value="Unassembled WGS sequence"/>
</dbReference>
<evidence type="ECO:0000313" key="2">
    <source>
        <dbReference type="EMBL" id="KXA14268.1"/>
    </source>
</evidence>
<evidence type="ECO:0000256" key="1">
    <source>
        <dbReference type="SAM" id="Coils"/>
    </source>
</evidence>
<keyword evidence="1" id="KW-0175">Coiled coil</keyword>
<evidence type="ECO:0000313" key="3">
    <source>
        <dbReference type="Proteomes" id="UP000070646"/>
    </source>
</evidence>
<feature type="coiled-coil region" evidence="1">
    <location>
        <begin position="88"/>
        <end position="122"/>
    </location>
</feature>
<dbReference type="RefSeq" id="WP_060794573.1">
    <property type="nucleotide sequence ID" value="NZ_KQ956163.1"/>
</dbReference>
<proteinExistence type="predicted"/>
<reference evidence="2 3" key="1">
    <citation type="submission" date="2016-01" db="EMBL/GenBank/DDBJ databases">
        <authorList>
            <person name="Oliw E.H."/>
        </authorList>
    </citation>
    <scope>NUCLEOTIDE SEQUENCE [LARGE SCALE GENOMIC DNA]</scope>
    <source>
        <strain evidence="2 3">MJR7757A</strain>
    </source>
</reference>
<evidence type="ECO:0008006" key="4">
    <source>
        <dbReference type="Google" id="ProtNLM"/>
    </source>
</evidence>
<dbReference type="InterPro" id="IPR013324">
    <property type="entry name" value="RNA_pol_sigma_r3/r4-like"/>
</dbReference>
<comment type="caution">
    <text evidence="2">The sequence shown here is derived from an EMBL/GenBank/DDBJ whole genome shotgun (WGS) entry which is preliminary data.</text>
</comment>
<gene>
    <name evidence="2" type="ORF">HMPREF3222_00394</name>
</gene>
<accession>A0A133NDB5</accession>
<dbReference type="EMBL" id="LRPU01000015">
    <property type="protein sequence ID" value="KXA14268.1"/>
    <property type="molecule type" value="Genomic_DNA"/>
</dbReference>